<dbReference type="AlphaFoldDB" id="A0A6A3TI81"/>
<sequence length="240" mass="27331">MSTMRSNVGADDAGSWEGAICASAIWGSGSRFRSKTFVNGKYWVVRSLKKSEVRVEELCGSDGINRQQGLATNLGGLSQTKQKLQQLEQGLRASFDRTGLHISYNATEHERTRDRHQRAVKEPTQTPTVAEAGMWTVRSKQLTHILHWPGSDFSDFEPLNEDKEEDRAAEESRLETTVTPFSRDRTIYSEKVEFLRYDSRDPEPYFDAILEYKESLVERRRVARGCEVRVILRLRASQGG</sequence>
<evidence type="ECO:0000256" key="1">
    <source>
        <dbReference type="SAM" id="MobiDB-lite"/>
    </source>
</evidence>
<reference evidence="2 3" key="1">
    <citation type="submission" date="2018-08" db="EMBL/GenBank/DDBJ databases">
        <title>Genomic investigation of the strawberry pathogen Phytophthora fragariae indicates pathogenicity is determined by transcriptional variation in three key races.</title>
        <authorList>
            <person name="Adams T.M."/>
            <person name="Armitage A.D."/>
            <person name="Sobczyk M.K."/>
            <person name="Bates H.J."/>
            <person name="Dunwell J.M."/>
            <person name="Nellist C.F."/>
            <person name="Harrison R.J."/>
        </authorList>
    </citation>
    <scope>NUCLEOTIDE SEQUENCE [LARGE SCALE GENOMIC DNA]</scope>
    <source>
        <strain evidence="2 3">NOV-5</strain>
    </source>
</reference>
<evidence type="ECO:0000313" key="3">
    <source>
        <dbReference type="Proteomes" id="UP000440732"/>
    </source>
</evidence>
<dbReference type="EMBL" id="QXGA01000884">
    <property type="protein sequence ID" value="KAE9137132.1"/>
    <property type="molecule type" value="Genomic_DNA"/>
</dbReference>
<gene>
    <name evidence="2" type="ORF">PF006_g14239</name>
</gene>
<comment type="caution">
    <text evidence="2">The sequence shown here is derived from an EMBL/GenBank/DDBJ whole genome shotgun (WGS) entry which is preliminary data.</text>
</comment>
<dbReference type="Proteomes" id="UP000440732">
    <property type="component" value="Unassembled WGS sequence"/>
</dbReference>
<protein>
    <submittedName>
        <fullName evidence="2">Uncharacterized protein</fullName>
    </submittedName>
</protein>
<proteinExistence type="predicted"/>
<feature type="compositionally biased region" description="Basic and acidic residues" evidence="1">
    <location>
        <begin position="165"/>
        <end position="174"/>
    </location>
</feature>
<organism evidence="2 3">
    <name type="scientific">Phytophthora fragariae</name>
    <dbReference type="NCBI Taxonomy" id="53985"/>
    <lineage>
        <taxon>Eukaryota</taxon>
        <taxon>Sar</taxon>
        <taxon>Stramenopiles</taxon>
        <taxon>Oomycota</taxon>
        <taxon>Peronosporomycetes</taxon>
        <taxon>Peronosporales</taxon>
        <taxon>Peronosporaceae</taxon>
        <taxon>Phytophthora</taxon>
    </lineage>
</organism>
<accession>A0A6A3TI81</accession>
<name>A0A6A3TI81_9STRA</name>
<evidence type="ECO:0000313" key="2">
    <source>
        <dbReference type="EMBL" id="KAE9137132.1"/>
    </source>
</evidence>
<feature type="region of interest" description="Disordered" evidence="1">
    <location>
        <begin position="156"/>
        <end position="175"/>
    </location>
</feature>